<sequence length="859" mass="99446">MGQIKTIYCLHHSHFDVGYTHHQELITELQIQYIDQAIEICENSLKTNEDNPLRWTIEATLPLSLWLKDASEEKINQLKGLVDKQVISITALPFHTTPLNNNYQIKKLLETKKEIEDLLKINITTAINHDINGQPWSFSDMLLDAGVDFYLTGENIHFGGIPFPRPKAFYWQTPSQRQILSFLGEHYSLFSQFLNTDKRDVSLMKKGLDDYLEHLSKKGYEQDFIVLTATNPPLLDNNAPDTGLLELVNEFNRTYGEFEISFVTPEMLRDKVLESETAIESKSGDWTDFWNFGSGSTPKEVIANREAIQNIKHAEMLSSFKPVKDNQFNRVKERAIFNSLMYNEHTWGAAESITEPYSRNSESQMIKKANYAYEALAQSSFILNKSLDGYNEENLNNEEISHLSYTNLGNFSQTFEPEYSKYLSEQSPYLSALKSTQYYSKPSDMLVAPAVTLKPLETVKIPTTHFKEKVYEEIDLSKNGKLETTHYTVYFDQTNFMINRLVEKNTGHELLSKDNKFGFFDLIIETINPEENKANRSTFFPRDIELANYSISVWNHKWQGNRDLYKENSKLKIEKRGKDYRITQIEQASIGNVEWLEKELIFKEQTKEIQINVKLKMNDYLEPISHYLSLPTGLKEGWESIYESADTLVSLDKEQLEKVSKDWVTIGSSASFFDENKGLYLASKDSPLLQFNEFQFGKENKEIKREENPLFLSWIYNNYWDTNFKASEDGVISYSYLLYPFETYNPVKQYELGEKVRESIVSTWSTKADGIKQPFNFESESAVLLSSERIDESTLLFHIKNVSKKSTSMEISSDLFKLLEVRRSNLLGNRNLSVIKISDNKVTLELNGNENQFIQVKVK</sequence>
<name>A0AAW8U6X9_9ENTE</name>
<comment type="caution">
    <text evidence="2">The sequence shown here is derived from an EMBL/GenBank/DDBJ whole genome shotgun (WGS) entry which is preliminary data.</text>
</comment>
<protein>
    <recommendedName>
        <fullName evidence="1">Glycoside hydrolase family 38 N-terminal domain-containing protein</fullName>
    </recommendedName>
</protein>
<dbReference type="RefSeq" id="WP_311985094.1">
    <property type="nucleotide sequence ID" value="NZ_JARQBZ010000008.1"/>
</dbReference>
<reference evidence="2" key="1">
    <citation type="submission" date="2023-03" db="EMBL/GenBank/DDBJ databases">
        <authorList>
            <person name="Shen W."/>
            <person name="Cai J."/>
        </authorList>
    </citation>
    <scope>NUCLEOTIDE SEQUENCE</scope>
    <source>
        <strain evidence="2">P96-3</strain>
    </source>
</reference>
<evidence type="ECO:0000313" key="3">
    <source>
        <dbReference type="Proteomes" id="UP001268577"/>
    </source>
</evidence>
<dbReference type="EMBL" id="JARQBZ010000008">
    <property type="protein sequence ID" value="MDT2833529.1"/>
    <property type="molecule type" value="Genomic_DNA"/>
</dbReference>
<dbReference type="Gene3D" id="3.20.110.10">
    <property type="entry name" value="Glycoside hydrolase 38, N terminal domain"/>
    <property type="match status" value="1"/>
</dbReference>
<feature type="domain" description="Glycoside hydrolase family 38 N-terminal" evidence="1">
    <location>
        <begin position="6"/>
        <end position="274"/>
    </location>
</feature>
<gene>
    <name evidence="2" type="ORF">P7H70_05630</name>
</gene>
<dbReference type="Pfam" id="PF01074">
    <property type="entry name" value="Glyco_hydro_38N"/>
    <property type="match status" value="1"/>
</dbReference>
<dbReference type="Proteomes" id="UP001268577">
    <property type="component" value="Unassembled WGS sequence"/>
</dbReference>
<evidence type="ECO:0000259" key="1">
    <source>
        <dbReference type="Pfam" id="PF01074"/>
    </source>
</evidence>
<dbReference type="GO" id="GO:0004559">
    <property type="term" value="F:alpha-mannosidase activity"/>
    <property type="evidence" value="ECO:0007669"/>
    <property type="project" value="InterPro"/>
</dbReference>
<dbReference type="AlphaFoldDB" id="A0AAW8U6X9"/>
<dbReference type="CDD" id="cd10791">
    <property type="entry name" value="GH38N_AMII_like_1"/>
    <property type="match status" value="1"/>
</dbReference>
<dbReference type="InterPro" id="IPR011330">
    <property type="entry name" value="Glyco_hydro/deAcase_b/a-brl"/>
</dbReference>
<organism evidence="2 3">
    <name type="scientific">Vagococcus carniphilus</name>
    <dbReference type="NCBI Taxonomy" id="218144"/>
    <lineage>
        <taxon>Bacteria</taxon>
        <taxon>Bacillati</taxon>
        <taxon>Bacillota</taxon>
        <taxon>Bacilli</taxon>
        <taxon>Lactobacillales</taxon>
        <taxon>Enterococcaceae</taxon>
        <taxon>Vagococcus</taxon>
    </lineage>
</organism>
<dbReference type="GO" id="GO:0006013">
    <property type="term" value="P:mannose metabolic process"/>
    <property type="evidence" value="ECO:0007669"/>
    <property type="project" value="InterPro"/>
</dbReference>
<evidence type="ECO:0000313" key="2">
    <source>
        <dbReference type="EMBL" id="MDT2833529.1"/>
    </source>
</evidence>
<accession>A0AAW8U6X9</accession>
<dbReference type="InterPro" id="IPR000602">
    <property type="entry name" value="Glyco_hydro_38_N"/>
</dbReference>
<proteinExistence type="predicted"/>
<dbReference type="InterPro" id="IPR027291">
    <property type="entry name" value="Glyco_hydro_38_N_sf"/>
</dbReference>
<dbReference type="SUPFAM" id="SSF88713">
    <property type="entry name" value="Glycoside hydrolase/deacetylase"/>
    <property type="match status" value="1"/>
</dbReference>